<evidence type="ECO:0000313" key="4">
    <source>
        <dbReference type="Proteomes" id="UP000315724"/>
    </source>
</evidence>
<feature type="chain" id="PRO_5022240198" evidence="1">
    <location>
        <begin position="25"/>
        <end position="542"/>
    </location>
</feature>
<dbReference type="GO" id="GO:0008233">
    <property type="term" value="F:peptidase activity"/>
    <property type="evidence" value="ECO:0007669"/>
    <property type="project" value="InterPro"/>
</dbReference>
<evidence type="ECO:0000256" key="1">
    <source>
        <dbReference type="SAM" id="SignalP"/>
    </source>
</evidence>
<dbReference type="KEGG" id="tpol:Mal48_03480"/>
<organism evidence="3 4">
    <name type="scientific">Thalassoglobus polymorphus</name>
    <dbReference type="NCBI Taxonomy" id="2527994"/>
    <lineage>
        <taxon>Bacteria</taxon>
        <taxon>Pseudomonadati</taxon>
        <taxon>Planctomycetota</taxon>
        <taxon>Planctomycetia</taxon>
        <taxon>Planctomycetales</taxon>
        <taxon>Planctomycetaceae</taxon>
        <taxon>Thalassoglobus</taxon>
    </lineage>
</organism>
<protein>
    <submittedName>
        <fullName evidence="3">Immune inhibitor A</fullName>
        <ecNumber evidence="3">3.4.24.-</ecNumber>
    </submittedName>
</protein>
<dbReference type="PANTHER" id="PTHR41775:SF1">
    <property type="entry name" value="PEPTIDASE M6-LIKE DOMAIN-CONTAINING PROTEIN"/>
    <property type="match status" value="1"/>
</dbReference>
<evidence type="ECO:0000259" key="2">
    <source>
        <dbReference type="Pfam" id="PF05547"/>
    </source>
</evidence>
<keyword evidence="4" id="KW-1185">Reference proteome</keyword>
<feature type="signal peptide" evidence="1">
    <location>
        <begin position="1"/>
        <end position="24"/>
    </location>
</feature>
<name>A0A517QHT9_9PLAN</name>
<sequence precursor="true">MFLRSFKLYILFTILICTSRAGFSAPASEAFRPHKQPDKTEILLRLRGDEWFNWLETKSGHTVVHREDGAYVYAADAVDGKLIESKLLVGQSDPKDANIKPGILPNFEEISRIKKNPDDGRMMIPKKIGSFQNLVVLARFSDHHNRQLPTQQAMDHIFNAVGGDPQHAPTGSVRDVYSENSYGMSEPVSTVSTWADLPKPELYYSEGLWGRGPKNLVLEAVRDSLNLVDHQIDFSKLDSNGDNFADCVTFTHSGYGSEANGIDPTGAPPRNRIWSRFDALDPPWVSDEGVKVSRIAICPSLFGHTGTTPTRIGILAHEIGHVMGLPDLYDNMPNGIGERVGHGIGSWGIMGNCWGFDQTQLHPPHFSPWCKIQLGWVTPNEIHATSKRQLEAIEQSPEVFKLTQGFQKGEYLLIENRQPLGFDQRIPVDKDGCGGLAIWHIDENQPENLNRAGFPGQTSWPTNGRHYRIAVLQADGKYSLEKGEDKGSGDDLYRGTLTSLITPGTVPGTMSYHGGVLSATPYSLLKISASGTIMNFEVQVVP</sequence>
<dbReference type="Proteomes" id="UP000315724">
    <property type="component" value="Chromosome"/>
</dbReference>
<dbReference type="PANTHER" id="PTHR41775">
    <property type="entry name" value="SECRETED PROTEIN-RELATED"/>
    <property type="match status" value="1"/>
</dbReference>
<proteinExistence type="predicted"/>
<dbReference type="GO" id="GO:0006508">
    <property type="term" value="P:proteolysis"/>
    <property type="evidence" value="ECO:0007669"/>
    <property type="project" value="InterPro"/>
</dbReference>
<dbReference type="NCBIfam" id="TIGR03296">
    <property type="entry name" value="M6dom_TIGR03296"/>
    <property type="match status" value="1"/>
</dbReference>
<dbReference type="AlphaFoldDB" id="A0A517QHT9"/>
<dbReference type="SUPFAM" id="SSF55486">
    <property type="entry name" value="Metalloproteases ('zincins'), catalytic domain"/>
    <property type="match status" value="1"/>
</dbReference>
<dbReference type="Pfam" id="PF05547">
    <property type="entry name" value="Peptidase_M6"/>
    <property type="match status" value="1"/>
</dbReference>
<dbReference type="EC" id="3.4.24.-" evidence="3"/>
<keyword evidence="3" id="KW-0378">Hydrolase</keyword>
<accession>A0A517QHT9</accession>
<dbReference type="InterPro" id="IPR008757">
    <property type="entry name" value="Peptidase_M6-like_domain"/>
</dbReference>
<dbReference type="RefSeq" id="WP_145195461.1">
    <property type="nucleotide sequence ID" value="NZ_CP036267.1"/>
</dbReference>
<dbReference type="OrthoDB" id="278121at2"/>
<gene>
    <name evidence="3" type="primary">ina</name>
    <name evidence="3" type="ORF">Mal48_03480</name>
</gene>
<reference evidence="3 4" key="1">
    <citation type="submission" date="2019-02" db="EMBL/GenBank/DDBJ databases">
        <title>Deep-cultivation of Planctomycetes and their phenomic and genomic characterization uncovers novel biology.</title>
        <authorList>
            <person name="Wiegand S."/>
            <person name="Jogler M."/>
            <person name="Boedeker C."/>
            <person name="Pinto D."/>
            <person name="Vollmers J."/>
            <person name="Rivas-Marin E."/>
            <person name="Kohn T."/>
            <person name="Peeters S.H."/>
            <person name="Heuer A."/>
            <person name="Rast P."/>
            <person name="Oberbeckmann S."/>
            <person name="Bunk B."/>
            <person name="Jeske O."/>
            <person name="Meyerdierks A."/>
            <person name="Storesund J.E."/>
            <person name="Kallscheuer N."/>
            <person name="Luecker S."/>
            <person name="Lage O.M."/>
            <person name="Pohl T."/>
            <person name="Merkel B.J."/>
            <person name="Hornburger P."/>
            <person name="Mueller R.-W."/>
            <person name="Bruemmer F."/>
            <person name="Labrenz M."/>
            <person name="Spormann A.M."/>
            <person name="Op den Camp H."/>
            <person name="Overmann J."/>
            <person name="Amann R."/>
            <person name="Jetten M.S.M."/>
            <person name="Mascher T."/>
            <person name="Medema M.H."/>
            <person name="Devos D.P."/>
            <person name="Kaster A.-K."/>
            <person name="Ovreas L."/>
            <person name="Rohde M."/>
            <person name="Galperin M.Y."/>
            <person name="Jogler C."/>
        </authorList>
    </citation>
    <scope>NUCLEOTIDE SEQUENCE [LARGE SCALE GENOMIC DNA]</scope>
    <source>
        <strain evidence="3 4">Mal48</strain>
    </source>
</reference>
<feature type="domain" description="Peptidase M6-like" evidence="2">
    <location>
        <begin position="166"/>
        <end position="370"/>
    </location>
</feature>
<dbReference type="EMBL" id="CP036267">
    <property type="protein sequence ID" value="QDT31117.1"/>
    <property type="molecule type" value="Genomic_DNA"/>
</dbReference>
<evidence type="ECO:0000313" key="3">
    <source>
        <dbReference type="EMBL" id="QDT31117.1"/>
    </source>
</evidence>
<keyword evidence="1" id="KW-0732">Signal</keyword>